<evidence type="ECO:0000313" key="1">
    <source>
        <dbReference type="EMBL" id="WNM18799.1"/>
    </source>
</evidence>
<organism evidence="2 3">
    <name type="scientific">Flavobacterium capsici</name>
    <dbReference type="NCBI Taxonomy" id="3075618"/>
    <lineage>
        <taxon>Bacteria</taxon>
        <taxon>Pseudomonadati</taxon>
        <taxon>Bacteroidota</taxon>
        <taxon>Flavobacteriia</taxon>
        <taxon>Flavobacteriales</taxon>
        <taxon>Flavobacteriaceae</taxon>
        <taxon>Flavobacterium</taxon>
    </lineage>
</organism>
<dbReference type="AlphaFoldDB" id="A0AA96F756"/>
<dbReference type="RefSeq" id="WP_313322991.1">
    <property type="nucleotide sequence ID" value="NZ_CP134878.1"/>
</dbReference>
<sequence>MKYIFLMTLFFCLTSLKQENKLNGAYNVVFENYFDNDGYVTFYGDNFKWRPFHYLPFEGKINYHKNTIYLESDSNLIYGIRTENIKNDTIVFSVHDKNGKGNWLDIAIGRGKLIKVK</sequence>
<reference evidence="2 3" key="1">
    <citation type="submission" date="2023-09" db="EMBL/GenBank/DDBJ databases">
        <title>Flavobacterium sp. a novel bacteria isolate from Pepper rhizosphere.</title>
        <authorList>
            <person name="Peng Y."/>
            <person name="Lee J."/>
        </authorList>
    </citation>
    <scope>NUCLEOTIDE SEQUENCE [LARGE SCALE GENOMIC DNA]</scope>
    <source>
        <strain evidence="1">PMR2A8</strain>
        <strain evidence="2 3">PMTSA4</strain>
    </source>
</reference>
<dbReference type="EMBL" id="CP134878">
    <property type="protein sequence ID" value="WNM18799.1"/>
    <property type="molecule type" value="Genomic_DNA"/>
</dbReference>
<keyword evidence="3" id="KW-1185">Reference proteome</keyword>
<evidence type="ECO:0000313" key="3">
    <source>
        <dbReference type="Proteomes" id="UP001304515"/>
    </source>
</evidence>
<gene>
    <name evidence="2" type="ORF">RN605_05695</name>
    <name evidence="1" type="ORF">RN608_12395</name>
</gene>
<dbReference type="EMBL" id="CP134890">
    <property type="protein sequence ID" value="WNM22850.1"/>
    <property type="molecule type" value="Genomic_DNA"/>
</dbReference>
<proteinExistence type="predicted"/>
<name>A0AA96F756_9FLAO</name>
<protein>
    <submittedName>
        <fullName evidence="2">Uncharacterized protein</fullName>
    </submittedName>
</protein>
<dbReference type="Proteomes" id="UP001304515">
    <property type="component" value="Chromosome"/>
</dbReference>
<accession>A0AA96F756</accession>
<dbReference type="KEGG" id="fcj:RN605_05695"/>
<accession>A0AA96EU95</accession>
<evidence type="ECO:0000313" key="2">
    <source>
        <dbReference type="EMBL" id="WNM22850.1"/>
    </source>
</evidence>